<dbReference type="EMBL" id="RCDA01000001">
    <property type="protein sequence ID" value="RLK51229.1"/>
    <property type="molecule type" value="Genomic_DNA"/>
</dbReference>
<dbReference type="SUPFAM" id="SSF46626">
    <property type="entry name" value="Cytochrome c"/>
    <property type="match status" value="1"/>
</dbReference>
<comment type="caution">
    <text evidence="9">The sequence shown here is derived from an EMBL/GenBank/DDBJ whole genome shotgun (WGS) entry which is preliminary data.</text>
</comment>
<dbReference type="GO" id="GO:0046872">
    <property type="term" value="F:metal ion binding"/>
    <property type="evidence" value="ECO:0007669"/>
    <property type="project" value="UniProtKB-KW"/>
</dbReference>
<keyword evidence="4" id="KW-0249">Electron transport</keyword>
<dbReference type="OrthoDB" id="9796421at2"/>
<dbReference type="PANTHER" id="PTHR33751:SF9">
    <property type="entry name" value="CYTOCHROME C4"/>
    <property type="match status" value="1"/>
</dbReference>
<evidence type="ECO:0000256" key="4">
    <source>
        <dbReference type="ARBA" id="ARBA00022982"/>
    </source>
</evidence>
<keyword evidence="10" id="KW-1185">Reference proteome</keyword>
<dbReference type="Proteomes" id="UP000275461">
    <property type="component" value="Unassembled WGS sequence"/>
</dbReference>
<evidence type="ECO:0000313" key="9">
    <source>
        <dbReference type="EMBL" id="RLK51229.1"/>
    </source>
</evidence>
<dbReference type="AlphaFoldDB" id="A0A498C820"/>
<evidence type="ECO:0000256" key="7">
    <source>
        <dbReference type="SAM" id="SignalP"/>
    </source>
</evidence>
<gene>
    <name evidence="9" type="ORF">DFR31_1151</name>
</gene>
<dbReference type="GO" id="GO:0009055">
    <property type="term" value="F:electron transfer activity"/>
    <property type="evidence" value="ECO:0007669"/>
    <property type="project" value="InterPro"/>
</dbReference>
<accession>A0A498C820</accession>
<evidence type="ECO:0000256" key="1">
    <source>
        <dbReference type="ARBA" id="ARBA00022448"/>
    </source>
</evidence>
<keyword evidence="5 6" id="KW-0408">Iron</keyword>
<keyword evidence="7" id="KW-0732">Signal</keyword>
<dbReference type="GO" id="GO:0020037">
    <property type="term" value="F:heme binding"/>
    <property type="evidence" value="ECO:0007669"/>
    <property type="project" value="InterPro"/>
</dbReference>
<evidence type="ECO:0000256" key="2">
    <source>
        <dbReference type="ARBA" id="ARBA00022617"/>
    </source>
</evidence>
<keyword evidence="1" id="KW-0813">Transport</keyword>
<feature type="domain" description="Cytochrome c" evidence="8">
    <location>
        <begin position="27"/>
        <end position="105"/>
    </location>
</feature>
<dbReference type="RefSeq" id="WP_121441650.1">
    <property type="nucleotide sequence ID" value="NZ_RCDA01000001.1"/>
</dbReference>
<sequence length="114" mass="12507">MMKGFSVWVIMGMGFAMALPAAAIERGDPVRGEDLSAACIACHGEDGNSPDPQYPKIAGQHADYLARMLRRYRDTDIANPIMNGIAAELSDSEIRDLAAFYAEQEGPLHTPRRR</sequence>
<organism evidence="9 10">
    <name type="scientific">Alkalispirillum mobile</name>
    <dbReference type="NCBI Taxonomy" id="85925"/>
    <lineage>
        <taxon>Bacteria</taxon>
        <taxon>Pseudomonadati</taxon>
        <taxon>Pseudomonadota</taxon>
        <taxon>Gammaproteobacteria</taxon>
        <taxon>Chromatiales</taxon>
        <taxon>Ectothiorhodospiraceae</taxon>
        <taxon>Alkalispirillum</taxon>
    </lineage>
</organism>
<evidence type="ECO:0000259" key="8">
    <source>
        <dbReference type="PROSITE" id="PS51007"/>
    </source>
</evidence>
<dbReference type="PANTHER" id="PTHR33751">
    <property type="entry name" value="CBB3-TYPE CYTOCHROME C OXIDASE SUBUNIT FIXP"/>
    <property type="match status" value="1"/>
</dbReference>
<dbReference type="PROSITE" id="PS51007">
    <property type="entry name" value="CYTC"/>
    <property type="match status" value="1"/>
</dbReference>
<keyword evidence="2 6" id="KW-0349">Heme</keyword>
<protein>
    <submittedName>
        <fullName evidence="9">Cytochrome c553</fullName>
    </submittedName>
</protein>
<evidence type="ECO:0000256" key="3">
    <source>
        <dbReference type="ARBA" id="ARBA00022723"/>
    </source>
</evidence>
<keyword evidence="3 6" id="KW-0479">Metal-binding</keyword>
<feature type="chain" id="PRO_5019740578" evidence="7">
    <location>
        <begin position="19"/>
        <end position="114"/>
    </location>
</feature>
<dbReference type="Gene3D" id="1.10.760.10">
    <property type="entry name" value="Cytochrome c-like domain"/>
    <property type="match status" value="1"/>
</dbReference>
<dbReference type="Pfam" id="PF00034">
    <property type="entry name" value="Cytochrom_C"/>
    <property type="match status" value="1"/>
</dbReference>
<dbReference type="InterPro" id="IPR050597">
    <property type="entry name" value="Cytochrome_c_Oxidase_Subunit"/>
</dbReference>
<evidence type="ECO:0000256" key="6">
    <source>
        <dbReference type="PROSITE-ProRule" id="PRU00433"/>
    </source>
</evidence>
<dbReference type="InterPro" id="IPR036909">
    <property type="entry name" value="Cyt_c-like_dom_sf"/>
</dbReference>
<name>A0A498C820_9GAMM</name>
<feature type="signal peptide" evidence="7">
    <location>
        <begin position="1"/>
        <end position="18"/>
    </location>
</feature>
<dbReference type="InterPro" id="IPR009056">
    <property type="entry name" value="Cyt_c-like_dom"/>
</dbReference>
<evidence type="ECO:0000256" key="5">
    <source>
        <dbReference type="ARBA" id="ARBA00023004"/>
    </source>
</evidence>
<evidence type="ECO:0000313" key="10">
    <source>
        <dbReference type="Proteomes" id="UP000275461"/>
    </source>
</evidence>
<proteinExistence type="predicted"/>
<reference evidence="9 10" key="1">
    <citation type="submission" date="2018-10" db="EMBL/GenBank/DDBJ databases">
        <title>Genomic Encyclopedia of Type Strains, Phase IV (KMG-IV): sequencing the most valuable type-strain genomes for metagenomic binning, comparative biology and taxonomic classification.</title>
        <authorList>
            <person name="Goeker M."/>
        </authorList>
    </citation>
    <scope>NUCLEOTIDE SEQUENCE [LARGE SCALE GENOMIC DNA]</scope>
    <source>
        <strain evidence="9 10">DSM 12769</strain>
    </source>
</reference>